<evidence type="ECO:0000256" key="1">
    <source>
        <dbReference type="ARBA" id="ARBA00005568"/>
    </source>
</evidence>
<reference evidence="5" key="1">
    <citation type="submission" date="2023-05" db="EMBL/GenBank/DDBJ databases">
        <authorList>
            <person name="Huff M."/>
        </authorList>
    </citation>
    <scope>NUCLEOTIDE SEQUENCE</scope>
</reference>
<gene>
    <name evidence="5" type="ORF">FPE_LOCUS23237</name>
</gene>
<dbReference type="GO" id="GO:0046872">
    <property type="term" value="F:metal ion binding"/>
    <property type="evidence" value="ECO:0007669"/>
    <property type="project" value="UniProtKB-KW"/>
</dbReference>
<sequence>MEGLRNVKVIALVDAVDCIQIGPLDLSASLGQLLDPVNEKVKAMMNGAEEAVIGLKSKKRNGSNGPYLAGFEEPNNGPDDLRARGYNMVFGGVDIGLYRNAALDDVKKFKMGLNPTSEIDTTADVSSFVNIESK</sequence>
<dbReference type="InterPro" id="IPR015813">
    <property type="entry name" value="Pyrv/PenolPyrv_kinase-like_dom"/>
</dbReference>
<dbReference type="PANTHER" id="PTHR30502">
    <property type="entry name" value="2-KETO-3-DEOXY-L-RHAMNONATE ALDOLASE"/>
    <property type="match status" value="1"/>
</dbReference>
<dbReference type="Proteomes" id="UP000834106">
    <property type="component" value="Chromosome 14"/>
</dbReference>
<keyword evidence="6" id="KW-1185">Reference proteome</keyword>
<accession>A0AAD1ZZE1</accession>
<evidence type="ECO:0000259" key="4">
    <source>
        <dbReference type="Pfam" id="PF03328"/>
    </source>
</evidence>
<dbReference type="GO" id="GO:0005737">
    <property type="term" value="C:cytoplasm"/>
    <property type="evidence" value="ECO:0007669"/>
    <property type="project" value="TreeGrafter"/>
</dbReference>
<name>A0AAD1ZZE1_9LAMI</name>
<evidence type="ECO:0000313" key="5">
    <source>
        <dbReference type="EMBL" id="CAI9775807.1"/>
    </source>
</evidence>
<dbReference type="InterPro" id="IPR005000">
    <property type="entry name" value="Aldolase/citrate-lyase_domain"/>
</dbReference>
<organism evidence="5 6">
    <name type="scientific">Fraxinus pennsylvanica</name>
    <dbReference type="NCBI Taxonomy" id="56036"/>
    <lineage>
        <taxon>Eukaryota</taxon>
        <taxon>Viridiplantae</taxon>
        <taxon>Streptophyta</taxon>
        <taxon>Embryophyta</taxon>
        <taxon>Tracheophyta</taxon>
        <taxon>Spermatophyta</taxon>
        <taxon>Magnoliopsida</taxon>
        <taxon>eudicotyledons</taxon>
        <taxon>Gunneridae</taxon>
        <taxon>Pentapetalae</taxon>
        <taxon>asterids</taxon>
        <taxon>lamiids</taxon>
        <taxon>Lamiales</taxon>
        <taxon>Oleaceae</taxon>
        <taxon>Oleeae</taxon>
        <taxon>Fraxinus</taxon>
    </lineage>
</organism>
<dbReference type="InterPro" id="IPR050251">
    <property type="entry name" value="HpcH-HpaI_aldolase"/>
</dbReference>
<dbReference type="Pfam" id="PF03328">
    <property type="entry name" value="HpcH_HpaI"/>
    <property type="match status" value="1"/>
</dbReference>
<dbReference type="GO" id="GO:0016832">
    <property type="term" value="F:aldehyde-lyase activity"/>
    <property type="evidence" value="ECO:0007669"/>
    <property type="project" value="TreeGrafter"/>
</dbReference>
<keyword evidence="2" id="KW-0479">Metal-binding</keyword>
<dbReference type="InterPro" id="IPR040442">
    <property type="entry name" value="Pyrv_kinase-like_dom_sf"/>
</dbReference>
<comment type="similarity">
    <text evidence="1">Belongs to the HpcH/HpaI aldolase family.</text>
</comment>
<protein>
    <recommendedName>
        <fullName evidence="4">HpcH/HpaI aldolase/citrate lyase domain-containing protein</fullName>
    </recommendedName>
</protein>
<dbReference type="AlphaFoldDB" id="A0AAD1ZZE1"/>
<dbReference type="PANTHER" id="PTHR30502:SF0">
    <property type="entry name" value="PHOSPHOENOLPYRUVATE CARBOXYLASE FAMILY PROTEIN"/>
    <property type="match status" value="1"/>
</dbReference>
<evidence type="ECO:0000256" key="2">
    <source>
        <dbReference type="ARBA" id="ARBA00022723"/>
    </source>
</evidence>
<dbReference type="SUPFAM" id="SSF51621">
    <property type="entry name" value="Phosphoenolpyruvate/pyruvate domain"/>
    <property type="match status" value="1"/>
</dbReference>
<evidence type="ECO:0000313" key="6">
    <source>
        <dbReference type="Proteomes" id="UP000834106"/>
    </source>
</evidence>
<dbReference type="Gene3D" id="3.20.20.60">
    <property type="entry name" value="Phosphoenolpyruvate-binding domains"/>
    <property type="match status" value="1"/>
</dbReference>
<keyword evidence="3" id="KW-0456">Lyase</keyword>
<evidence type="ECO:0000256" key="3">
    <source>
        <dbReference type="ARBA" id="ARBA00023239"/>
    </source>
</evidence>
<dbReference type="EMBL" id="OU503049">
    <property type="protein sequence ID" value="CAI9775807.1"/>
    <property type="molecule type" value="Genomic_DNA"/>
</dbReference>
<proteinExistence type="inferred from homology"/>
<feature type="domain" description="HpcH/HpaI aldolase/citrate lyase" evidence="4">
    <location>
        <begin position="2"/>
        <end position="101"/>
    </location>
</feature>